<dbReference type="AlphaFoldDB" id="B7Q8F0"/>
<evidence type="ECO:0000313" key="1">
    <source>
        <dbReference type="EMBL" id="EEC15122.1"/>
    </source>
</evidence>
<evidence type="ECO:0000313" key="2">
    <source>
        <dbReference type="EnsemblMetazoa" id="ISCW010844-PA"/>
    </source>
</evidence>
<proteinExistence type="predicted"/>
<reference evidence="1 3" key="1">
    <citation type="submission" date="2008-03" db="EMBL/GenBank/DDBJ databases">
        <title>Annotation of Ixodes scapularis.</title>
        <authorList>
            <consortium name="Ixodes scapularis Genome Project Consortium"/>
            <person name="Caler E."/>
            <person name="Hannick L.I."/>
            <person name="Bidwell S."/>
            <person name="Joardar V."/>
            <person name="Thiagarajan M."/>
            <person name="Amedeo P."/>
            <person name="Galinsky K.J."/>
            <person name="Schobel S."/>
            <person name="Inman J."/>
            <person name="Hostetler J."/>
            <person name="Miller J."/>
            <person name="Hammond M."/>
            <person name="Megy K."/>
            <person name="Lawson D."/>
            <person name="Kodira C."/>
            <person name="Sutton G."/>
            <person name="Meyer J."/>
            <person name="Hill C.A."/>
            <person name="Birren B."/>
            <person name="Nene V."/>
            <person name="Collins F."/>
            <person name="Alarcon-Chaidez F."/>
            <person name="Wikel S."/>
            <person name="Strausberg R."/>
        </authorList>
    </citation>
    <scope>NUCLEOTIDE SEQUENCE [LARGE SCALE GENOMIC DNA]</scope>
    <source>
        <strain evidence="3">Wikel</strain>
        <strain evidence="1">Wikel colony</strain>
    </source>
</reference>
<accession>B7Q8F0</accession>
<dbReference type="VEuPathDB" id="VectorBase:ISCW010844"/>
<dbReference type="EMBL" id="ABJB010883577">
    <property type="status" value="NOT_ANNOTATED_CDS"/>
    <property type="molecule type" value="Genomic_DNA"/>
</dbReference>
<organism>
    <name type="scientific">Ixodes scapularis</name>
    <name type="common">Black-legged tick</name>
    <name type="synonym">Deer tick</name>
    <dbReference type="NCBI Taxonomy" id="6945"/>
    <lineage>
        <taxon>Eukaryota</taxon>
        <taxon>Metazoa</taxon>
        <taxon>Ecdysozoa</taxon>
        <taxon>Arthropoda</taxon>
        <taxon>Chelicerata</taxon>
        <taxon>Arachnida</taxon>
        <taxon>Acari</taxon>
        <taxon>Parasitiformes</taxon>
        <taxon>Ixodida</taxon>
        <taxon>Ixodoidea</taxon>
        <taxon>Ixodidae</taxon>
        <taxon>Ixodinae</taxon>
        <taxon>Ixodes</taxon>
    </lineage>
</organism>
<dbReference type="EMBL" id="DS883328">
    <property type="protein sequence ID" value="EEC15122.1"/>
    <property type="molecule type" value="Genomic_DNA"/>
</dbReference>
<dbReference type="Proteomes" id="UP000001555">
    <property type="component" value="Unassembled WGS sequence"/>
</dbReference>
<dbReference type="InParanoid" id="B7Q8F0"/>
<dbReference type="PaxDb" id="6945-B7Q8F0"/>
<name>B7Q8F0_IXOSC</name>
<evidence type="ECO:0000313" key="3">
    <source>
        <dbReference type="Proteomes" id="UP000001555"/>
    </source>
</evidence>
<dbReference type="VEuPathDB" id="VectorBase:ISCI010844"/>
<keyword evidence="3" id="KW-1185">Reference proteome</keyword>
<sequence length="337" mass="37576">PYVPGYHDPRLFEGKNCPPGYVAGRLGGSSSRLNAHCLRDACFPGRSVVANQIHVAIGYASVFGKTTCMCPVGYVACPGPAFRNEDADYVCPHANRSGTPVRVQDPCDPYCGSRKKTVDLQAAAYYDHSLGNCEMTKYADRDRTFVGFYDKGPARGHLSSYSMCSPRLHDGIDRVLYYETANYYDLPFGRDTDYDLSDPQRKSLLCTMSESPRMLAAIEKYKMPLRSITYDEFNETGRDPGNYDYASRDYWRDYVFLKFQLGMPPTSKPIIDGSRGVALLDRGRSSRVVDDDFIDDLFDGGLHLVLSLESMKHSQSALSLATTSDMTLSNILPNIVE</sequence>
<protein>
    <submittedName>
        <fullName evidence="1 2">Uncharacterized protein</fullName>
    </submittedName>
</protein>
<feature type="non-terminal residue" evidence="1">
    <location>
        <position position="1"/>
    </location>
</feature>
<reference evidence="2" key="2">
    <citation type="submission" date="2020-05" db="UniProtKB">
        <authorList>
            <consortium name="EnsemblMetazoa"/>
        </authorList>
    </citation>
    <scope>IDENTIFICATION</scope>
    <source>
        <strain evidence="2">wikel</strain>
    </source>
</reference>
<dbReference type="EMBL" id="ABJB010463033">
    <property type="status" value="NOT_ANNOTATED_CDS"/>
    <property type="molecule type" value="Genomic_DNA"/>
</dbReference>
<dbReference type="HOGENOM" id="CLU_825328_0_0_1"/>
<gene>
    <name evidence="1" type="ORF">IscW_ISCW010844</name>
</gene>
<dbReference type="EnsemblMetazoa" id="ISCW010844-RA">
    <property type="protein sequence ID" value="ISCW010844-PA"/>
    <property type="gene ID" value="ISCW010844"/>
</dbReference>